<feature type="transmembrane region" description="Helical" evidence="1">
    <location>
        <begin position="45"/>
        <end position="64"/>
    </location>
</feature>
<gene>
    <name evidence="2" type="ORF">AACH11_00930</name>
</gene>
<keyword evidence="1" id="KW-0812">Transmembrane</keyword>
<protein>
    <submittedName>
        <fullName evidence="2">Uncharacterized protein</fullName>
    </submittedName>
</protein>
<keyword evidence="1" id="KW-1133">Transmembrane helix</keyword>
<keyword evidence="1" id="KW-0472">Membrane</keyword>
<evidence type="ECO:0000313" key="2">
    <source>
        <dbReference type="EMBL" id="MEK8024529.1"/>
    </source>
</evidence>
<evidence type="ECO:0000313" key="3">
    <source>
        <dbReference type="Proteomes" id="UP001368500"/>
    </source>
</evidence>
<evidence type="ECO:0000256" key="1">
    <source>
        <dbReference type="SAM" id="Phobius"/>
    </source>
</evidence>
<keyword evidence="3" id="KW-1185">Reference proteome</keyword>
<name>A0ABU9B444_9BURK</name>
<dbReference type="EMBL" id="JBBUTF010000002">
    <property type="protein sequence ID" value="MEK8024529.1"/>
    <property type="molecule type" value="Genomic_DNA"/>
</dbReference>
<reference evidence="2 3" key="1">
    <citation type="submission" date="2024-04" db="EMBL/GenBank/DDBJ databases">
        <title>Novel species of the genus Ideonella isolated from streams.</title>
        <authorList>
            <person name="Lu H."/>
        </authorList>
    </citation>
    <scope>NUCLEOTIDE SEQUENCE [LARGE SCALE GENOMIC DNA]</scope>
    <source>
        <strain evidence="2 3">BYS139W</strain>
    </source>
</reference>
<organism evidence="2 3">
    <name type="scientific">Pseudaquabacterium rugosum</name>
    <dbReference type="NCBI Taxonomy" id="2984194"/>
    <lineage>
        <taxon>Bacteria</taxon>
        <taxon>Pseudomonadati</taxon>
        <taxon>Pseudomonadota</taxon>
        <taxon>Betaproteobacteria</taxon>
        <taxon>Burkholderiales</taxon>
        <taxon>Sphaerotilaceae</taxon>
        <taxon>Pseudaquabacterium</taxon>
    </lineage>
</organism>
<feature type="transmembrane region" description="Helical" evidence="1">
    <location>
        <begin position="70"/>
        <end position="89"/>
    </location>
</feature>
<accession>A0ABU9B444</accession>
<comment type="caution">
    <text evidence="2">The sequence shown here is derived from an EMBL/GenBank/DDBJ whole genome shotgun (WGS) entry which is preliminary data.</text>
</comment>
<feature type="transmembrane region" description="Helical" evidence="1">
    <location>
        <begin position="13"/>
        <end position="33"/>
    </location>
</feature>
<proteinExistence type="predicted"/>
<dbReference type="RefSeq" id="WP_341372311.1">
    <property type="nucleotide sequence ID" value="NZ_JBBUTF010000002.1"/>
</dbReference>
<sequence>MGLLLFFNHLVNLLLPALVVTLICAGAAKGLLWRRALAGVGWRGLCLWPALAGAAVLLGGLLLTGHDGRIGTYGLMCVAIAGLQWWAGFGPGRQAG</sequence>
<dbReference type="Proteomes" id="UP001368500">
    <property type="component" value="Unassembled WGS sequence"/>
</dbReference>